<dbReference type="InterPro" id="IPR027417">
    <property type="entry name" value="P-loop_NTPase"/>
</dbReference>
<feature type="binding site" evidence="9">
    <location>
        <begin position="14"/>
        <end position="19"/>
    </location>
    <ligand>
        <name>ATP</name>
        <dbReference type="ChEBI" id="CHEBI:30616"/>
    </ligand>
</feature>
<dbReference type="SUPFAM" id="SSF52540">
    <property type="entry name" value="P-loop containing nucleoside triphosphate hydrolases"/>
    <property type="match status" value="1"/>
</dbReference>
<keyword evidence="5 9" id="KW-0093">Biotin biosynthesis</keyword>
<feature type="binding site" evidence="9">
    <location>
        <begin position="101"/>
        <end position="104"/>
    </location>
    <ligand>
        <name>ATP</name>
        <dbReference type="ChEBI" id="CHEBI:30616"/>
    </ligand>
</feature>
<comment type="similarity">
    <text evidence="9">Belongs to the dethiobiotin synthetase family.</text>
</comment>
<keyword evidence="11" id="KW-1185">Reference proteome</keyword>
<evidence type="ECO:0000256" key="3">
    <source>
        <dbReference type="ARBA" id="ARBA00022723"/>
    </source>
</evidence>
<dbReference type="Gene3D" id="3.40.50.300">
    <property type="entry name" value="P-loop containing nucleotide triphosphate hydrolases"/>
    <property type="match status" value="1"/>
</dbReference>
<feature type="binding site" evidence="9">
    <location>
        <position position="18"/>
    </location>
    <ligand>
        <name>Mg(2+)</name>
        <dbReference type="ChEBI" id="CHEBI:18420"/>
    </ligand>
</feature>
<dbReference type="GO" id="GO:0005524">
    <property type="term" value="F:ATP binding"/>
    <property type="evidence" value="ECO:0007669"/>
    <property type="project" value="UniProtKB-UniRule"/>
</dbReference>
<name>A0A0U5JG66_9BACT</name>
<dbReference type="GO" id="GO:0000287">
    <property type="term" value="F:magnesium ion binding"/>
    <property type="evidence" value="ECO:0007669"/>
    <property type="project" value="UniProtKB-UniRule"/>
</dbReference>
<keyword evidence="1 9" id="KW-0963">Cytoplasm</keyword>
<dbReference type="InterPro" id="IPR004472">
    <property type="entry name" value="DTB_synth_BioD"/>
</dbReference>
<dbReference type="GO" id="GO:0009102">
    <property type="term" value="P:biotin biosynthetic process"/>
    <property type="evidence" value="ECO:0007669"/>
    <property type="project" value="UniProtKB-UniRule"/>
</dbReference>
<dbReference type="EC" id="6.3.3.3" evidence="9"/>
<dbReference type="PIRSF" id="PIRSF006755">
    <property type="entry name" value="DTB_synth"/>
    <property type="match status" value="1"/>
</dbReference>
<evidence type="ECO:0000256" key="2">
    <source>
        <dbReference type="ARBA" id="ARBA00022598"/>
    </source>
</evidence>
<dbReference type="AlphaFoldDB" id="A0A0U5JG66"/>
<comment type="function">
    <text evidence="9">Catalyzes a mechanistically unusual reaction, the ATP-dependent insertion of CO2 between the N7 and N8 nitrogen atoms of 7,8-diaminopelargonic acid (DAPA, also called 7,8-diammoniononanoate) to form a ureido ring.</text>
</comment>
<evidence type="ECO:0000256" key="9">
    <source>
        <dbReference type="HAMAP-Rule" id="MF_00336"/>
    </source>
</evidence>
<evidence type="ECO:0000313" key="10">
    <source>
        <dbReference type="EMBL" id="CUI17391.1"/>
    </source>
</evidence>
<comment type="caution">
    <text evidence="9">Lacks conserved residue(s) required for the propagation of feature annotation.</text>
</comment>
<dbReference type="GO" id="GO:0004141">
    <property type="term" value="F:dethiobiotin synthase activity"/>
    <property type="evidence" value="ECO:0007669"/>
    <property type="project" value="UniProtKB-UniRule"/>
</dbReference>
<dbReference type="RefSeq" id="WP_059061563.1">
    <property type="nucleotide sequence ID" value="NZ_LN879502.1"/>
</dbReference>
<organism evidence="10 11">
    <name type="scientific">Candidatus Protochlamydia naegleriophila</name>
    <dbReference type="NCBI Taxonomy" id="389348"/>
    <lineage>
        <taxon>Bacteria</taxon>
        <taxon>Pseudomonadati</taxon>
        <taxon>Chlamydiota</taxon>
        <taxon>Chlamydiia</taxon>
        <taxon>Parachlamydiales</taxon>
        <taxon>Parachlamydiaceae</taxon>
        <taxon>Candidatus Protochlamydia</taxon>
    </lineage>
</organism>
<dbReference type="KEGG" id="pnl:PNK_1784"/>
<comment type="catalytic activity">
    <reaction evidence="8">
        <text>(7R,8S)-8-amino-7-(carboxyamino)nonanoate + ATP = (4R,5S)-dethiobiotin + ADP + phosphate + H(+)</text>
        <dbReference type="Rhea" id="RHEA:63684"/>
        <dbReference type="ChEBI" id="CHEBI:15378"/>
        <dbReference type="ChEBI" id="CHEBI:30616"/>
        <dbReference type="ChEBI" id="CHEBI:43474"/>
        <dbReference type="ChEBI" id="CHEBI:149470"/>
        <dbReference type="ChEBI" id="CHEBI:149473"/>
        <dbReference type="ChEBI" id="CHEBI:456216"/>
    </reaction>
</comment>
<evidence type="ECO:0000256" key="4">
    <source>
        <dbReference type="ARBA" id="ARBA00022741"/>
    </source>
</evidence>
<reference evidence="11" key="1">
    <citation type="submission" date="2015-09" db="EMBL/GenBank/DDBJ databases">
        <authorList>
            <person name="Bertelli C."/>
        </authorList>
    </citation>
    <scope>NUCLEOTIDE SEQUENCE [LARGE SCALE GENOMIC DNA]</scope>
    <source>
        <strain evidence="11">KNic</strain>
    </source>
</reference>
<dbReference type="UniPathway" id="UPA00078">
    <property type="reaction ID" value="UER00161"/>
</dbReference>
<keyword evidence="4 9" id="KW-0547">Nucleotide-binding</keyword>
<dbReference type="STRING" id="389348.PNK_1784"/>
<keyword evidence="6 9" id="KW-0067">ATP-binding</keyword>
<sequence length="211" mass="23390">MLALRVMVAGIGTDVGKTVVSAVLTTALQGDYWKPIQCGSEELSDSNAMKQLLDPSKHCIHTPSYSLPMPCSPHQAARFANVRIDPCAIQPPVTDRPLIIEGVGGICVPLDEEVLTLDLFQGWNCIWVVVSKNYLGSINHTLLTIDVLKNRSIPLLGLVFNGEANKEAESVILKMTNLPMLGRMLLERKINFNTIQRYAEQWSPQMTRLIH</sequence>
<dbReference type="CDD" id="cd03109">
    <property type="entry name" value="DTBS"/>
    <property type="match status" value="1"/>
</dbReference>
<comment type="pathway">
    <text evidence="9">Cofactor biosynthesis; biotin biosynthesis; biotin from 7,8-diaminononanoate: step 1/2.</text>
</comment>
<evidence type="ECO:0000256" key="5">
    <source>
        <dbReference type="ARBA" id="ARBA00022756"/>
    </source>
</evidence>
<dbReference type="PATRIC" id="fig|389348.3.peg.2003"/>
<feature type="binding site" evidence="9">
    <location>
        <position position="101"/>
    </location>
    <ligand>
        <name>Mg(2+)</name>
        <dbReference type="ChEBI" id="CHEBI:18420"/>
    </ligand>
</feature>
<proteinExistence type="inferred from homology"/>
<protein>
    <recommendedName>
        <fullName evidence="9">ATP-dependent dethiobiotin synthetase BioD</fullName>
        <ecNumber evidence="9">6.3.3.3</ecNumber>
    </recommendedName>
    <alternativeName>
        <fullName evidence="9">DTB synthetase</fullName>
        <shortName evidence="9">DTBS</shortName>
    </alternativeName>
    <alternativeName>
        <fullName evidence="9">Dethiobiotin synthase</fullName>
    </alternativeName>
</protein>
<gene>
    <name evidence="9 10" type="primary">bioD</name>
    <name evidence="10" type="ORF">PNK_1784</name>
</gene>
<dbReference type="GO" id="GO:0005829">
    <property type="term" value="C:cytosol"/>
    <property type="evidence" value="ECO:0007669"/>
    <property type="project" value="TreeGrafter"/>
</dbReference>
<evidence type="ECO:0000256" key="8">
    <source>
        <dbReference type="ARBA" id="ARBA00047386"/>
    </source>
</evidence>
<dbReference type="EMBL" id="LN879502">
    <property type="protein sequence ID" value="CUI17391.1"/>
    <property type="molecule type" value="Genomic_DNA"/>
</dbReference>
<comment type="subunit">
    <text evidence="9">Homodimer.</text>
</comment>
<evidence type="ECO:0000256" key="7">
    <source>
        <dbReference type="ARBA" id="ARBA00022842"/>
    </source>
</evidence>
<dbReference type="Proteomes" id="UP000069902">
    <property type="component" value="Chromosome cPNK"/>
</dbReference>
<comment type="catalytic activity">
    <reaction evidence="9">
        <text>(7R,8S)-7,8-diammoniononanoate + CO2 + ATP = (4R,5S)-dethiobiotin + ADP + phosphate + 3 H(+)</text>
        <dbReference type="Rhea" id="RHEA:15805"/>
        <dbReference type="ChEBI" id="CHEBI:15378"/>
        <dbReference type="ChEBI" id="CHEBI:16526"/>
        <dbReference type="ChEBI" id="CHEBI:30616"/>
        <dbReference type="ChEBI" id="CHEBI:43474"/>
        <dbReference type="ChEBI" id="CHEBI:149469"/>
        <dbReference type="ChEBI" id="CHEBI:149473"/>
        <dbReference type="ChEBI" id="CHEBI:456216"/>
        <dbReference type="EC" id="6.3.3.3"/>
    </reaction>
</comment>
<accession>A0A0U5JG66</accession>
<feature type="binding site" evidence="9">
    <location>
        <position position="45"/>
    </location>
    <ligand>
        <name>Mg(2+)</name>
        <dbReference type="ChEBI" id="CHEBI:18420"/>
    </ligand>
</feature>
<evidence type="ECO:0000256" key="6">
    <source>
        <dbReference type="ARBA" id="ARBA00022840"/>
    </source>
</evidence>
<dbReference type="HAMAP" id="MF_00336">
    <property type="entry name" value="BioD"/>
    <property type="match status" value="1"/>
</dbReference>
<keyword evidence="2 9" id="KW-0436">Ligase</keyword>
<dbReference type="FunCoup" id="A0A0U5JG66">
    <property type="interactions" value="299"/>
</dbReference>
<comment type="subcellular location">
    <subcellularLocation>
        <location evidence="9">Cytoplasm</location>
    </subcellularLocation>
</comment>
<comment type="cofactor">
    <cofactor evidence="9">
        <name>Mg(2+)</name>
        <dbReference type="ChEBI" id="CHEBI:18420"/>
    </cofactor>
</comment>
<dbReference type="Pfam" id="PF13500">
    <property type="entry name" value="AAA_26"/>
    <property type="match status" value="1"/>
</dbReference>
<keyword evidence="3 9" id="KW-0479">Metal-binding</keyword>
<feature type="binding site" evidence="9">
    <location>
        <position position="45"/>
    </location>
    <ligand>
        <name>ATP</name>
        <dbReference type="ChEBI" id="CHEBI:30616"/>
    </ligand>
</feature>
<evidence type="ECO:0000313" key="11">
    <source>
        <dbReference type="Proteomes" id="UP000069902"/>
    </source>
</evidence>
<dbReference type="PANTHER" id="PTHR43210:SF2">
    <property type="entry name" value="ATP-DEPENDENT DETHIOBIOTIN SYNTHETASE BIOD 2"/>
    <property type="match status" value="1"/>
</dbReference>
<feature type="active site" evidence="9">
    <location>
        <position position="34"/>
    </location>
</feature>
<evidence type="ECO:0000256" key="1">
    <source>
        <dbReference type="ARBA" id="ARBA00022490"/>
    </source>
</evidence>
<keyword evidence="7 9" id="KW-0460">Magnesium</keyword>
<dbReference type="InParanoid" id="A0A0U5JG66"/>
<dbReference type="PANTHER" id="PTHR43210">
    <property type="entry name" value="DETHIOBIOTIN SYNTHETASE"/>
    <property type="match status" value="1"/>
</dbReference>
<dbReference type="NCBIfam" id="TIGR00347">
    <property type="entry name" value="bioD"/>
    <property type="match status" value="1"/>
</dbReference>